<dbReference type="RefSeq" id="WP_130532640.1">
    <property type="nucleotide sequence ID" value="NZ_SHME01000004.1"/>
</dbReference>
<name>A0ABY1WB47_9GAMM</name>
<gene>
    <name evidence="1" type="ORF">EA658_13830</name>
</gene>
<sequence length="175" mass="19094">MTCLRTDLHWRDALYNAVTQVPGGVRAAAAFLTERRGRSITGESLRKKLRGLEGESISVEMAEMLTEWMEEHVAGQALAKAWIQSLGSQFGLVLDFVPAGDGGLVDEVAVIQTKLLHICRHAGSLSGLGLEAIADGDVSRSEADALVREARAARTMLYRLERSVLRAHRKSRGRA</sequence>
<evidence type="ECO:0000313" key="2">
    <source>
        <dbReference type="Proteomes" id="UP000293089"/>
    </source>
</evidence>
<reference evidence="1 2" key="1">
    <citation type="submission" date="2019-02" db="EMBL/GenBank/DDBJ databases">
        <title>WGS of Pseudoxanthomonas species novum from clinical isolates.</title>
        <authorList>
            <person name="Bernier A.-M."/>
            <person name="Bernard K."/>
            <person name="Vachon A."/>
        </authorList>
    </citation>
    <scope>NUCLEOTIDE SEQUENCE [LARGE SCALE GENOMIC DNA]</scope>
    <source>
        <strain evidence="2">NML 170316</strain>
    </source>
</reference>
<dbReference type="Proteomes" id="UP000293089">
    <property type="component" value="Unassembled WGS sequence"/>
</dbReference>
<organism evidence="1 2">
    <name type="scientific">Pseudoxanthomonas winnipegensis</name>
    <dbReference type="NCBI Taxonomy" id="2480810"/>
    <lineage>
        <taxon>Bacteria</taxon>
        <taxon>Pseudomonadati</taxon>
        <taxon>Pseudomonadota</taxon>
        <taxon>Gammaproteobacteria</taxon>
        <taxon>Lysobacterales</taxon>
        <taxon>Lysobacteraceae</taxon>
        <taxon>Pseudoxanthomonas</taxon>
    </lineage>
</organism>
<dbReference type="EMBL" id="SHME01000004">
    <property type="protein sequence ID" value="TAA18221.1"/>
    <property type="molecule type" value="Genomic_DNA"/>
</dbReference>
<keyword evidence="2" id="KW-1185">Reference proteome</keyword>
<proteinExistence type="predicted"/>
<evidence type="ECO:0000313" key="1">
    <source>
        <dbReference type="EMBL" id="TAA18221.1"/>
    </source>
</evidence>
<comment type="caution">
    <text evidence="1">The sequence shown here is derived from an EMBL/GenBank/DDBJ whole genome shotgun (WGS) entry which is preliminary data.</text>
</comment>
<accession>A0ABY1WB47</accession>
<protein>
    <submittedName>
        <fullName evidence="1">Uncharacterized protein</fullName>
    </submittedName>
</protein>